<dbReference type="SUPFAM" id="SSF56281">
    <property type="entry name" value="Metallo-hydrolase/oxidoreductase"/>
    <property type="match status" value="1"/>
</dbReference>
<dbReference type="Gene3D" id="3.60.15.10">
    <property type="entry name" value="Ribonuclease Z/Hydroxyacylglutathione hydrolase-like"/>
    <property type="match status" value="1"/>
</dbReference>
<evidence type="ECO:0000313" key="3">
    <source>
        <dbReference type="Proteomes" id="UP000002875"/>
    </source>
</evidence>
<dbReference type="InterPro" id="IPR036866">
    <property type="entry name" value="RibonucZ/Hydroxyglut_hydro"/>
</dbReference>
<feature type="domain" description="Metallo-beta-lactamase" evidence="1">
    <location>
        <begin position="28"/>
        <end position="199"/>
    </location>
</feature>
<organism evidence="2 3">
    <name type="scientific">Emticicia oligotrophica (strain DSM 17448 / CIP 109782 / MTCC 6937 / GPTSA100-15)</name>
    <dbReference type="NCBI Taxonomy" id="929562"/>
    <lineage>
        <taxon>Bacteria</taxon>
        <taxon>Pseudomonadati</taxon>
        <taxon>Bacteroidota</taxon>
        <taxon>Cytophagia</taxon>
        <taxon>Cytophagales</taxon>
        <taxon>Leadbetterellaceae</taxon>
        <taxon>Emticicia</taxon>
    </lineage>
</organism>
<dbReference type="RefSeq" id="WP_015028743.1">
    <property type="nucleotide sequence ID" value="NC_018748.1"/>
</dbReference>
<dbReference type="EMBL" id="CP002961">
    <property type="protein sequence ID" value="AFK03045.1"/>
    <property type="molecule type" value="Genomic_DNA"/>
</dbReference>
<dbReference type="Proteomes" id="UP000002875">
    <property type="component" value="Chromosome"/>
</dbReference>
<keyword evidence="3" id="KW-1185">Reference proteome</keyword>
<dbReference type="SMART" id="SM00849">
    <property type="entry name" value="Lactamase_B"/>
    <property type="match status" value="1"/>
</dbReference>
<sequence>MQYLKYQKFSDVEMFRFGYSPIGRPWLSVYCYLIDNVLIDTAQTNCQEKVLKTFQNRQIDKILLTHWHEDHSGNTAKLAKLHNAHVFAHSFTQEKLRQGFDILPYEKFLFGRIKPFRGQVSDFSEFIETPNHKLYPIFTPGHAEDHTVFLDKENGWLFSGDLYVGVKIRVFRKGELFWPQVEAFRKILSYDFDVLFCGHHPRLKDGKKMLAQKLQYFEDFAGKTTHFYQKGYTIKETMKAMRLKENNLLKLLLSNDVSVEYMIEAALNQVS</sequence>
<evidence type="ECO:0000313" key="2">
    <source>
        <dbReference type="EMBL" id="AFK03045.1"/>
    </source>
</evidence>
<evidence type="ECO:0000259" key="1">
    <source>
        <dbReference type="SMART" id="SM00849"/>
    </source>
</evidence>
<proteinExistence type="predicted"/>
<gene>
    <name evidence="2" type="ordered locus">Emtol_1905</name>
</gene>
<name>A0ABN4AEF0_EMTOG</name>
<dbReference type="InterPro" id="IPR050662">
    <property type="entry name" value="Sec-metab_biosynth-thioest"/>
</dbReference>
<protein>
    <submittedName>
        <fullName evidence="2">Beta-lactamase domain protein</fullName>
    </submittedName>
</protein>
<accession>A0ABN4AEF0</accession>
<dbReference type="Pfam" id="PF00753">
    <property type="entry name" value="Lactamase_B"/>
    <property type="match status" value="1"/>
</dbReference>
<dbReference type="InterPro" id="IPR001279">
    <property type="entry name" value="Metallo-B-lactamas"/>
</dbReference>
<dbReference type="PANTHER" id="PTHR23131">
    <property type="entry name" value="ENDORIBONUCLEASE LACTB2"/>
    <property type="match status" value="1"/>
</dbReference>
<reference evidence="2 3" key="1">
    <citation type="submission" date="2011-07" db="EMBL/GenBank/DDBJ databases">
        <title>The complete genome of chromosome of Emticicia oligotrophica DSM 17448.</title>
        <authorList>
            <consortium name="US DOE Joint Genome Institute (JGI-PGF)"/>
            <person name="Lucas S."/>
            <person name="Han J."/>
            <person name="Lapidus A."/>
            <person name="Bruce D."/>
            <person name="Goodwin L."/>
            <person name="Pitluck S."/>
            <person name="Peters L."/>
            <person name="Kyrpides N."/>
            <person name="Mavromatis K."/>
            <person name="Ivanova N."/>
            <person name="Ovchinnikova G."/>
            <person name="Teshima H."/>
            <person name="Detter J.C."/>
            <person name="Tapia R."/>
            <person name="Han C."/>
            <person name="Land M."/>
            <person name="Hauser L."/>
            <person name="Markowitz V."/>
            <person name="Cheng J.-F."/>
            <person name="Hugenholtz P."/>
            <person name="Woyke T."/>
            <person name="Wu D."/>
            <person name="Tindall B."/>
            <person name="Pomrenke H."/>
            <person name="Brambilla E."/>
            <person name="Klenk H.-P."/>
            <person name="Eisen J.A."/>
        </authorList>
    </citation>
    <scope>NUCLEOTIDE SEQUENCE [LARGE SCALE GENOMIC DNA]</scope>
    <source>
        <strain evidence="2 3">DSM 17448</strain>
    </source>
</reference>
<dbReference type="PANTHER" id="PTHR23131:SF0">
    <property type="entry name" value="ENDORIBONUCLEASE LACTB2"/>
    <property type="match status" value="1"/>
</dbReference>